<evidence type="ECO:0000259" key="1">
    <source>
        <dbReference type="Pfam" id="PF01869"/>
    </source>
</evidence>
<dbReference type="InterPro" id="IPR043129">
    <property type="entry name" value="ATPase_NBD"/>
</dbReference>
<dbReference type="EMBL" id="RHHT01000003">
    <property type="protein sequence ID" value="RNB85675.1"/>
    <property type="molecule type" value="Genomic_DNA"/>
</dbReference>
<organism evidence="2 3">
    <name type="scientific">Brevibacillus panacihumi</name>
    <dbReference type="NCBI Taxonomy" id="497735"/>
    <lineage>
        <taxon>Bacteria</taxon>
        <taxon>Bacillati</taxon>
        <taxon>Bacillota</taxon>
        <taxon>Bacilli</taxon>
        <taxon>Bacillales</taxon>
        <taxon>Paenibacillaceae</taxon>
        <taxon>Brevibacillus</taxon>
    </lineage>
</organism>
<dbReference type="CDD" id="cd24007">
    <property type="entry name" value="ASKHA_NBD_eukNAGK-like"/>
    <property type="match status" value="1"/>
</dbReference>
<evidence type="ECO:0000313" key="2">
    <source>
        <dbReference type="EMBL" id="RNB85675.1"/>
    </source>
</evidence>
<accession>A0A3M8DEE5</accession>
<sequence length="329" mass="34864">MQSNKQRKRWVIGIDGGGTKTRAAIADTRGQVAAIMTGDASNPLSRPWTDVEQTLRELIEALVRSVEAGSEDVAALYLGLAGADRALVANQISSAFGQEWQGRLFVDNDATAALYAGTWGEPGIVLIAGTGSIAYAIDRHEQRHRAGGWGYLLGDEGSGFDLGKQAVVAVLRAFDGRGEATSLTEALLAHYAIRSPADAIALIYGSSNPRKELADCSRLVEQAAQGGDAVAMQIIQQAAASLVELVHACQRKLDEPLPVVLAGGLLSTDTSLRRELEKTADFELCVPVVSPVVGALVAGLKKIRILPDGEVIEQLRKTQAVQEGSDVDE</sequence>
<dbReference type="SUPFAM" id="SSF53067">
    <property type="entry name" value="Actin-like ATPase domain"/>
    <property type="match status" value="2"/>
</dbReference>
<reference evidence="2 3" key="1">
    <citation type="submission" date="2018-10" db="EMBL/GenBank/DDBJ databases">
        <title>Phylogenomics of Brevibacillus.</title>
        <authorList>
            <person name="Dunlap C."/>
        </authorList>
    </citation>
    <scope>NUCLEOTIDE SEQUENCE [LARGE SCALE GENOMIC DNA]</scope>
    <source>
        <strain evidence="2 3">JCM 15085</strain>
    </source>
</reference>
<dbReference type="RefSeq" id="WP_122912176.1">
    <property type="nucleotide sequence ID" value="NZ_RHHT01000003.1"/>
</dbReference>
<dbReference type="Gene3D" id="3.30.420.40">
    <property type="match status" value="2"/>
</dbReference>
<dbReference type="PANTHER" id="PTHR43190">
    <property type="entry name" value="N-ACETYL-D-GLUCOSAMINE KINASE"/>
    <property type="match status" value="1"/>
</dbReference>
<dbReference type="Pfam" id="PF01869">
    <property type="entry name" value="BcrAD_BadFG"/>
    <property type="match status" value="1"/>
</dbReference>
<feature type="domain" description="ATPase BadF/BadG/BcrA/BcrD type" evidence="1">
    <location>
        <begin position="12"/>
        <end position="297"/>
    </location>
</feature>
<comment type="caution">
    <text evidence="2">The sequence shown here is derived from an EMBL/GenBank/DDBJ whole genome shotgun (WGS) entry which is preliminary data.</text>
</comment>
<name>A0A3M8DEE5_9BACL</name>
<dbReference type="Proteomes" id="UP000281915">
    <property type="component" value="Unassembled WGS sequence"/>
</dbReference>
<dbReference type="PANTHER" id="PTHR43190:SF3">
    <property type="entry name" value="N-ACETYL-D-GLUCOSAMINE KINASE"/>
    <property type="match status" value="1"/>
</dbReference>
<protein>
    <submittedName>
        <fullName evidence="2">ROK family protein</fullName>
    </submittedName>
</protein>
<dbReference type="AlphaFoldDB" id="A0A3M8DEE5"/>
<evidence type="ECO:0000313" key="3">
    <source>
        <dbReference type="Proteomes" id="UP000281915"/>
    </source>
</evidence>
<dbReference type="InterPro" id="IPR002731">
    <property type="entry name" value="ATPase_BadF"/>
</dbReference>
<proteinExistence type="predicted"/>
<dbReference type="InterPro" id="IPR052519">
    <property type="entry name" value="Euk-type_GlcNAc_Kinase"/>
</dbReference>
<gene>
    <name evidence="2" type="ORF">EDM58_03925</name>
</gene>